<dbReference type="EMBL" id="AAWS01000013">
    <property type="protein sequence ID" value="EAY28887.1"/>
    <property type="molecule type" value="Genomic_DNA"/>
</dbReference>
<gene>
    <name evidence="1" type="ORF">M23134_00041</name>
</gene>
<sequence>MCYVGIKKIGVRIRVRNNPIFCNRYWLIQKKAKIFDNRSKKGRRQAFIFKNLPFVTNQHPPLAAL</sequence>
<name>A1ZKS1_MICM2</name>
<comment type="caution">
    <text evidence="1">The sequence shown here is derived from an EMBL/GenBank/DDBJ whole genome shotgun (WGS) entry which is preliminary data.</text>
</comment>
<protein>
    <submittedName>
        <fullName evidence="1">Uncharacterized protein</fullName>
    </submittedName>
</protein>
<reference evidence="1 2" key="1">
    <citation type="submission" date="2007-01" db="EMBL/GenBank/DDBJ databases">
        <authorList>
            <person name="Haygood M."/>
            <person name="Podell S."/>
            <person name="Anderson C."/>
            <person name="Hopkinson B."/>
            <person name="Roe K."/>
            <person name="Barbeau K."/>
            <person name="Gaasterland T."/>
            <person name="Ferriera S."/>
            <person name="Johnson J."/>
            <person name="Kravitz S."/>
            <person name="Beeson K."/>
            <person name="Sutton G."/>
            <person name="Rogers Y.-H."/>
            <person name="Friedman R."/>
            <person name="Frazier M."/>
            <person name="Venter J.C."/>
        </authorList>
    </citation>
    <scope>NUCLEOTIDE SEQUENCE [LARGE SCALE GENOMIC DNA]</scope>
    <source>
        <strain evidence="1 2">ATCC 23134</strain>
    </source>
</reference>
<proteinExistence type="predicted"/>
<accession>A1ZKS1</accession>
<dbReference type="Proteomes" id="UP000004095">
    <property type="component" value="Unassembled WGS sequence"/>
</dbReference>
<evidence type="ECO:0000313" key="1">
    <source>
        <dbReference type="EMBL" id="EAY28887.1"/>
    </source>
</evidence>
<keyword evidence="2" id="KW-1185">Reference proteome</keyword>
<organism evidence="1 2">
    <name type="scientific">Microscilla marina ATCC 23134</name>
    <dbReference type="NCBI Taxonomy" id="313606"/>
    <lineage>
        <taxon>Bacteria</taxon>
        <taxon>Pseudomonadati</taxon>
        <taxon>Bacteroidota</taxon>
        <taxon>Cytophagia</taxon>
        <taxon>Cytophagales</taxon>
        <taxon>Microscillaceae</taxon>
        <taxon>Microscilla</taxon>
    </lineage>
</organism>
<dbReference type="AlphaFoldDB" id="A1ZKS1"/>
<evidence type="ECO:0000313" key="2">
    <source>
        <dbReference type="Proteomes" id="UP000004095"/>
    </source>
</evidence>